<dbReference type="PANTHER" id="PTHR32114:SF2">
    <property type="entry name" value="ABC TRANSPORTER ABCH.3"/>
    <property type="match status" value="1"/>
</dbReference>
<accession>A0ABT2QLN3</accession>
<dbReference type="SUPFAM" id="SSF52540">
    <property type="entry name" value="P-loop containing nucleoside triphosphate hydrolases"/>
    <property type="match status" value="2"/>
</dbReference>
<keyword evidence="5 10" id="KW-0862">Zinc</keyword>
<evidence type="ECO:0000256" key="8">
    <source>
        <dbReference type="ARBA" id="ARBA00023204"/>
    </source>
</evidence>
<feature type="compositionally biased region" description="Basic and acidic residues" evidence="12">
    <location>
        <begin position="406"/>
        <end position="423"/>
    </location>
</feature>
<feature type="binding site" evidence="10">
    <location>
        <position position="583"/>
    </location>
    <ligand>
        <name>Zn(2+)</name>
        <dbReference type="ChEBI" id="CHEBI:29105"/>
    </ligand>
</feature>
<dbReference type="PROSITE" id="PS51131">
    <property type="entry name" value="ZN_HOOK"/>
    <property type="match status" value="1"/>
</dbReference>
<feature type="region of interest" description="Disordered" evidence="12">
    <location>
        <begin position="343"/>
        <end position="426"/>
    </location>
</feature>
<evidence type="ECO:0000256" key="1">
    <source>
        <dbReference type="ARBA" id="ARBA00022723"/>
    </source>
</evidence>
<proteinExistence type="inferred from homology"/>
<comment type="similarity">
    <text evidence="9">Belongs to the Sph1/Sph2 family.</text>
</comment>
<keyword evidence="8" id="KW-0234">DNA repair</keyword>
<sequence>MKITKLRLQNIRSYSDETIELPDGTVLVRGDNGAGKTTLLMSIFGGLFLSKIRNVGSNDFNLDDIVRRGTEEGEIELTFEVENVPYTVTWTINTAGQNSAEITSPALEEPKSGIRAVRSEVIDVVGMDEDSFSRSVYVQQGEVDRLFDDDARAELIDDLLGLDRIDRYRTRMKGARRAANRLVGENEQAAENHRETIEEEFDYDVEGYESELAKKQAAIAETESELEEINEYLDELRDAKRNLESTIEDHDELKTELGEAQDSRTELLEERGDKQRDIEEAEAEIEAAETEIENLRDRIEEKTNALADLETPATTDSIEIDLATETDAEETLEAARNAVETAKVERQNRENTLEQAKAERDRLREAREQLREERDELEDSLSMLESKVDDAETAVEEIEDELTDTVDDRNGATKEFLPDERCPDSVTDETLEIVESHRDDLTEQKNDCSETLAAKTASLEAEQENVADAREDVEAAESDIDSREERIDEVEAALSSARDDLEADREQFEVDLDALADELTGFDIDVDDDALDTVIDGRIPEAKGGIQESIEETGSRVTELATRKSGLEEDRAELESLDGLATCPKCGQTVDADHLENELDELATEIEELETQLEAAKQERDDHIARRDELDDLRGDAIDLREFRTEAVAATAERVEELEDELETLRDELDEDRDALADAESDLEQAKSEADDLETEIDELDAAIDNLETRIEEGDAVVDAFETVDQLREQHENRVDEFSDLQDESAETEAELETLEAEIDDLSEQLEAQQESVSDAEVDLETADDAIETANEQRELVAEAVDAYDEIDDLEGDIESLQKDIGHARDTIETLNKQLSTVEEEIEDLEEELGETDIEETRAKLESVEDRIEKREATVDDLESKLQSLRSDRDIFENELARLQRFHERLELAAEQREWAQDRADEFEKMMRVYQGAKSDLRAQYLAYVNEYTNDIFSDIYKNSSYQQVRILDEGPDGTPYAIQLLRDDGTLEHPSNASGGERAIVNLALRAGIYKLIAEMCDGDSGRLPPFILDEPTTFLDEGHVGRLEQMLDSITDWDVPQVIVVSHDERLIQGAERECVVSIDEETNASTVDVRTIGRTPGDD</sequence>
<evidence type="ECO:0000256" key="7">
    <source>
        <dbReference type="ARBA" id="ARBA00023054"/>
    </source>
</evidence>
<dbReference type="Pfam" id="PF13476">
    <property type="entry name" value="AAA_23"/>
    <property type="match status" value="1"/>
</dbReference>
<evidence type="ECO:0000256" key="10">
    <source>
        <dbReference type="PROSITE-ProRule" id="PRU00471"/>
    </source>
</evidence>
<feature type="region of interest" description="Disordered" evidence="12">
    <location>
        <begin position="258"/>
        <end position="278"/>
    </location>
</feature>
<name>A0ABT2QLN3_9EURY</name>
<feature type="coiled-coil region" evidence="11">
    <location>
        <begin position="557"/>
        <end position="909"/>
    </location>
</feature>
<keyword evidence="2" id="KW-0547">Nucleotide-binding</keyword>
<dbReference type="Gene3D" id="1.20.5.340">
    <property type="match status" value="1"/>
</dbReference>
<keyword evidence="15" id="KW-1185">Reference proteome</keyword>
<evidence type="ECO:0000256" key="12">
    <source>
        <dbReference type="SAM" id="MobiDB-lite"/>
    </source>
</evidence>
<dbReference type="EMBL" id="JAOPKB010000026">
    <property type="protein sequence ID" value="MCU4975835.1"/>
    <property type="molecule type" value="Genomic_DNA"/>
</dbReference>
<feature type="binding site" evidence="10">
    <location>
        <position position="586"/>
    </location>
    <ligand>
        <name>Zn(2+)</name>
        <dbReference type="ChEBI" id="CHEBI:29105"/>
    </ligand>
</feature>
<protein>
    <submittedName>
        <fullName evidence="14">AAA family ATPase</fullName>
    </submittedName>
</protein>
<keyword evidence="1 10" id="KW-0479">Metal-binding</keyword>
<dbReference type="RefSeq" id="WP_338009421.1">
    <property type="nucleotide sequence ID" value="NZ_JAOPKB010000026.1"/>
</dbReference>
<evidence type="ECO:0000256" key="2">
    <source>
        <dbReference type="ARBA" id="ARBA00022741"/>
    </source>
</evidence>
<evidence type="ECO:0000256" key="3">
    <source>
        <dbReference type="ARBA" id="ARBA00022763"/>
    </source>
</evidence>
<feature type="region of interest" description="Disordered" evidence="12">
    <location>
        <begin position="461"/>
        <end position="485"/>
    </location>
</feature>
<evidence type="ECO:0000256" key="5">
    <source>
        <dbReference type="ARBA" id="ARBA00022833"/>
    </source>
</evidence>
<feature type="compositionally biased region" description="Acidic residues" evidence="12">
    <location>
        <begin position="391"/>
        <end position="405"/>
    </location>
</feature>
<dbReference type="PANTHER" id="PTHR32114">
    <property type="entry name" value="ABC TRANSPORTER ABCH.3"/>
    <property type="match status" value="1"/>
</dbReference>
<organism evidence="14 15">
    <name type="scientific">Natronoglomus mannanivorans</name>
    <dbReference type="NCBI Taxonomy" id="2979990"/>
    <lineage>
        <taxon>Archaea</taxon>
        <taxon>Methanobacteriati</taxon>
        <taxon>Methanobacteriota</taxon>
        <taxon>Stenosarchaea group</taxon>
        <taxon>Halobacteria</taxon>
        <taxon>Halobacteriales</taxon>
        <taxon>Natrialbaceae</taxon>
        <taxon>Natronoglomus</taxon>
    </lineage>
</organism>
<keyword evidence="4" id="KW-0378">Hydrolase</keyword>
<evidence type="ECO:0000256" key="11">
    <source>
        <dbReference type="SAM" id="Coils"/>
    </source>
</evidence>
<evidence type="ECO:0000256" key="4">
    <source>
        <dbReference type="ARBA" id="ARBA00022801"/>
    </source>
</evidence>
<evidence type="ECO:0000256" key="9">
    <source>
        <dbReference type="ARBA" id="ARBA00049666"/>
    </source>
</evidence>
<dbReference type="InterPro" id="IPR038729">
    <property type="entry name" value="Rad50/SbcC_AAA"/>
</dbReference>
<dbReference type="Gene3D" id="1.10.287.1490">
    <property type="match status" value="2"/>
</dbReference>
<keyword evidence="6" id="KW-0067">ATP-binding</keyword>
<reference evidence="14 15" key="1">
    <citation type="submission" date="2022-09" db="EMBL/GenBank/DDBJ databases">
        <title>Enrichment on poylsaccharides allowed isolation of novel metabolic and taxonomic groups of Haloarchaea.</title>
        <authorList>
            <person name="Sorokin D.Y."/>
            <person name="Elcheninov A.G."/>
            <person name="Khizhniak T.V."/>
            <person name="Kolganova T.V."/>
            <person name="Kublanov I.V."/>
        </authorList>
    </citation>
    <scope>NUCLEOTIDE SEQUENCE [LARGE SCALE GENOMIC DNA]</scope>
    <source>
        <strain evidence="14 15">AArc-m2/3/4</strain>
    </source>
</reference>
<evidence type="ECO:0000313" key="15">
    <source>
        <dbReference type="Proteomes" id="UP001320972"/>
    </source>
</evidence>
<dbReference type="InterPro" id="IPR013134">
    <property type="entry name" value="Zn_hook_RAD50"/>
</dbReference>
<dbReference type="InterPro" id="IPR027417">
    <property type="entry name" value="P-loop_NTPase"/>
</dbReference>
<keyword evidence="3" id="KW-0227">DNA damage</keyword>
<dbReference type="Gene3D" id="3.40.50.300">
    <property type="entry name" value="P-loop containing nucleotide triphosphate hydrolases"/>
    <property type="match status" value="2"/>
</dbReference>
<comment type="caution">
    <text evidence="14">The sequence shown here is derived from an EMBL/GenBank/DDBJ whole genome shotgun (WGS) entry which is preliminary data.</text>
</comment>
<dbReference type="Proteomes" id="UP001320972">
    <property type="component" value="Unassembled WGS sequence"/>
</dbReference>
<gene>
    <name evidence="14" type="ORF">OB955_24450</name>
</gene>
<keyword evidence="7 11" id="KW-0175">Coiled coil</keyword>
<evidence type="ECO:0000256" key="6">
    <source>
        <dbReference type="ARBA" id="ARBA00022840"/>
    </source>
</evidence>
<feature type="domain" description="Zinc-hook" evidence="13">
    <location>
        <begin position="536"/>
        <end position="635"/>
    </location>
</feature>
<evidence type="ECO:0000259" key="13">
    <source>
        <dbReference type="PROSITE" id="PS51131"/>
    </source>
</evidence>
<evidence type="ECO:0000313" key="14">
    <source>
        <dbReference type="EMBL" id="MCU4975835.1"/>
    </source>
</evidence>
<feature type="compositionally biased region" description="Basic and acidic residues" evidence="12">
    <location>
        <begin position="343"/>
        <end position="374"/>
    </location>
</feature>